<dbReference type="AlphaFoldDB" id="A0A927QPY7"/>
<dbReference type="EMBL" id="JACYXT010000018">
    <property type="protein sequence ID" value="MBD9728129.1"/>
    <property type="molecule type" value="Genomic_DNA"/>
</dbReference>
<organism evidence="2 3">
    <name type="scientific">Streptomyces caniscabiei</name>
    <dbReference type="NCBI Taxonomy" id="2746961"/>
    <lineage>
        <taxon>Bacteria</taxon>
        <taxon>Bacillati</taxon>
        <taxon>Actinomycetota</taxon>
        <taxon>Actinomycetes</taxon>
        <taxon>Kitasatosporales</taxon>
        <taxon>Streptomycetaceae</taxon>
        <taxon>Streptomyces</taxon>
    </lineage>
</organism>
<comment type="caution">
    <text evidence="2">The sequence shown here is derived from an EMBL/GenBank/DDBJ whole genome shotgun (WGS) entry which is preliminary data.</text>
</comment>
<evidence type="ECO:0000256" key="1">
    <source>
        <dbReference type="SAM" id="Phobius"/>
    </source>
</evidence>
<proteinExistence type="predicted"/>
<keyword evidence="1" id="KW-0812">Transmembrane</keyword>
<feature type="transmembrane region" description="Helical" evidence="1">
    <location>
        <begin position="165"/>
        <end position="187"/>
    </location>
</feature>
<feature type="transmembrane region" description="Helical" evidence="1">
    <location>
        <begin position="80"/>
        <end position="99"/>
    </location>
</feature>
<accession>A0A927QPY7</accession>
<gene>
    <name evidence="2" type="ORF">IHE70_34140</name>
</gene>
<dbReference type="Proteomes" id="UP000661025">
    <property type="component" value="Unassembled WGS sequence"/>
</dbReference>
<keyword evidence="1" id="KW-1133">Transmembrane helix</keyword>
<sequence length="243" mass="24647">MSATSSTSSTSASAGRDTVRALSRRWPTVLALALTVPGLVLGASADPGPAESAATVNGYAEFLPLLPLLYVVIHQVGNPGATWPVLAAGASFAFALQALDLVSPAGVLVGTSLAVLLWGALRGALRGGGRQAGRDAAEEATGGTPPHGPTALGTQALGARASGTLVFGVQALGAVVFGALAVTGLVLDADLGRYVIAAGWFCHGVWDFAHLRLRRLRGVVAPTFAEWCAVVDVMVAVELLFLV</sequence>
<keyword evidence="1" id="KW-0472">Membrane</keyword>
<reference evidence="2" key="1">
    <citation type="submission" date="2020-09" db="EMBL/GenBank/DDBJ databases">
        <title>Streptomyces canutascabiei sp. nov., which causes potato common scab and is distributed across the world.</title>
        <authorList>
            <person name="Nguyen H.P."/>
            <person name="Weisberg A.J."/>
            <person name="Chang J.H."/>
            <person name="Clarke C.R."/>
        </authorList>
    </citation>
    <scope>NUCLEOTIDE SEQUENCE</scope>
    <source>
        <strain evidence="2">ID-01-6.2a</strain>
    </source>
</reference>
<dbReference type="RefSeq" id="WP_192364513.1">
    <property type="nucleotide sequence ID" value="NZ_CP119182.1"/>
</dbReference>
<protein>
    <submittedName>
        <fullName evidence="2">Uncharacterized protein</fullName>
    </submittedName>
</protein>
<evidence type="ECO:0000313" key="2">
    <source>
        <dbReference type="EMBL" id="MBD9728129.1"/>
    </source>
</evidence>
<evidence type="ECO:0000313" key="3">
    <source>
        <dbReference type="Proteomes" id="UP000661025"/>
    </source>
</evidence>
<dbReference type="GeneID" id="79929937"/>
<feature type="transmembrane region" description="Helical" evidence="1">
    <location>
        <begin position="55"/>
        <end position="73"/>
    </location>
</feature>
<name>A0A927QPY7_9ACTN</name>
<feature type="transmembrane region" description="Helical" evidence="1">
    <location>
        <begin position="105"/>
        <end position="125"/>
    </location>
</feature>